<feature type="transmembrane region" description="Helical" evidence="1">
    <location>
        <begin position="184"/>
        <end position="205"/>
    </location>
</feature>
<reference evidence="2" key="1">
    <citation type="submission" date="2020-08" db="EMBL/GenBank/DDBJ databases">
        <title>Genome Sequencing and Pan-Genome Analysis of Migratory bird Vibrio Strains, Inner Mongolia.</title>
        <authorList>
            <person name="Zheng L."/>
        </authorList>
    </citation>
    <scope>NUCLEOTIDE SEQUENCE</scope>
    <source>
        <strain evidence="2">M13F</strain>
    </source>
</reference>
<proteinExistence type="predicted"/>
<keyword evidence="1" id="KW-1133">Transmembrane helix</keyword>
<accession>A0A9X0UJX3</accession>
<feature type="transmembrane region" description="Helical" evidence="1">
    <location>
        <begin position="114"/>
        <end position="133"/>
    </location>
</feature>
<gene>
    <name evidence="2" type="ORF">H8Q88_20900</name>
</gene>
<dbReference type="RefSeq" id="WP_187027447.1">
    <property type="nucleotide sequence ID" value="NZ_JACRUP010000036.1"/>
</dbReference>
<name>A0A9X0UJX3_VIBME</name>
<keyword evidence="3" id="KW-1185">Reference proteome</keyword>
<sequence length="265" mass="29802">MEVIDYFSLSFLMGLAAHLSAYVGTYLPPIILGLTFSLVVDVILKQIAIKPLKVTFGLESVELMNISPWFFMHTYRSSSLYKNTIKYSRFGHRKIDAYFEGQMRSSFIERSNRYNLMLSVALIVLIVPLHYMTFSVGGILWLGVVFGVCIRTISRSLEIVYAFTRDVIAYDNAQTSTLNKFDRIKLALTSYLENILNFTVVYTVFGGAQLNLIQSLFDSIGRSTISNVSVSISSGATLQAFAYLQVFTSLTLVVLSLAIYVGRKY</sequence>
<feature type="transmembrane region" description="Helical" evidence="1">
    <location>
        <begin position="240"/>
        <end position="261"/>
    </location>
</feature>
<dbReference type="AlphaFoldDB" id="A0A9X0UJX3"/>
<dbReference type="EMBL" id="JACRUP010000036">
    <property type="protein sequence ID" value="MBC5853340.1"/>
    <property type="molecule type" value="Genomic_DNA"/>
</dbReference>
<feature type="transmembrane region" description="Helical" evidence="1">
    <location>
        <begin position="20"/>
        <end position="44"/>
    </location>
</feature>
<evidence type="ECO:0000313" key="2">
    <source>
        <dbReference type="EMBL" id="MBC5853340.1"/>
    </source>
</evidence>
<keyword evidence="1" id="KW-0812">Transmembrane</keyword>
<feature type="transmembrane region" description="Helical" evidence="1">
    <location>
        <begin position="139"/>
        <end position="163"/>
    </location>
</feature>
<comment type="caution">
    <text evidence="2">The sequence shown here is derived from an EMBL/GenBank/DDBJ whole genome shotgun (WGS) entry which is preliminary data.</text>
</comment>
<protein>
    <submittedName>
        <fullName evidence="2">Uncharacterized protein</fullName>
    </submittedName>
</protein>
<keyword evidence="1" id="KW-0472">Membrane</keyword>
<organism evidence="2 3">
    <name type="scientific">Vibrio metschnikovii</name>
    <dbReference type="NCBI Taxonomy" id="28172"/>
    <lineage>
        <taxon>Bacteria</taxon>
        <taxon>Pseudomonadati</taxon>
        <taxon>Pseudomonadota</taxon>
        <taxon>Gammaproteobacteria</taxon>
        <taxon>Vibrionales</taxon>
        <taxon>Vibrionaceae</taxon>
        <taxon>Vibrio</taxon>
    </lineage>
</organism>
<evidence type="ECO:0000313" key="3">
    <source>
        <dbReference type="Proteomes" id="UP000615796"/>
    </source>
</evidence>
<dbReference type="Proteomes" id="UP000615796">
    <property type="component" value="Unassembled WGS sequence"/>
</dbReference>
<evidence type="ECO:0000256" key="1">
    <source>
        <dbReference type="SAM" id="Phobius"/>
    </source>
</evidence>